<dbReference type="PROSITE" id="PS50995">
    <property type="entry name" value="HTH_MARR_2"/>
    <property type="match status" value="1"/>
</dbReference>
<keyword evidence="3" id="KW-0804">Transcription</keyword>
<evidence type="ECO:0000313" key="6">
    <source>
        <dbReference type="Proteomes" id="UP000237839"/>
    </source>
</evidence>
<proteinExistence type="predicted"/>
<keyword evidence="2" id="KW-0238">DNA-binding</keyword>
<keyword evidence="1" id="KW-0805">Transcription regulation</keyword>
<dbReference type="RefSeq" id="WP_105533696.1">
    <property type="nucleotide sequence ID" value="NZ_PUGF01000025.1"/>
</dbReference>
<dbReference type="SMART" id="SM00347">
    <property type="entry name" value="HTH_MARR"/>
    <property type="match status" value="1"/>
</dbReference>
<dbReference type="InterPro" id="IPR000835">
    <property type="entry name" value="HTH_MarR-typ"/>
</dbReference>
<sequence>MSNTNTSNSNSPEHTGLIEFYKPPDYKPEETVGFMVRCLHMSLLKMIDIEMQQHDLTAMQWRPLLYISTGKVVTAAALAKETNMDTGATTRMLDRLQLKGLLLRKRCDQDRRVVHLALTEEGERICQKIPTGLCKVMNHHLKGFNQAELDTLKGFLERMLLNGLTP</sequence>
<gene>
    <name evidence="5" type="ORF">S2091_3955</name>
</gene>
<organism evidence="5 6">
    <name type="scientific">Solimicrobium silvestre</name>
    <dbReference type="NCBI Taxonomy" id="2099400"/>
    <lineage>
        <taxon>Bacteria</taxon>
        <taxon>Pseudomonadati</taxon>
        <taxon>Pseudomonadota</taxon>
        <taxon>Betaproteobacteria</taxon>
        <taxon>Burkholderiales</taxon>
        <taxon>Oxalobacteraceae</taxon>
        <taxon>Solimicrobium</taxon>
    </lineage>
</organism>
<dbReference type="EMBL" id="PUGF01000025">
    <property type="protein sequence ID" value="PRC91284.1"/>
    <property type="molecule type" value="Genomic_DNA"/>
</dbReference>
<dbReference type="Proteomes" id="UP000237839">
    <property type="component" value="Unassembled WGS sequence"/>
</dbReference>
<protein>
    <submittedName>
        <fullName evidence="5">Transcriptional regulator</fullName>
    </submittedName>
</protein>
<dbReference type="Pfam" id="PF12802">
    <property type="entry name" value="MarR_2"/>
    <property type="match status" value="1"/>
</dbReference>
<evidence type="ECO:0000259" key="4">
    <source>
        <dbReference type="PROSITE" id="PS50995"/>
    </source>
</evidence>
<accession>A0A2S9GUA4</accession>
<dbReference type="PANTHER" id="PTHR42756">
    <property type="entry name" value="TRANSCRIPTIONAL REGULATOR, MARR"/>
    <property type="match status" value="1"/>
</dbReference>
<dbReference type="OrthoDB" id="6195716at2"/>
<evidence type="ECO:0000256" key="3">
    <source>
        <dbReference type="ARBA" id="ARBA00023163"/>
    </source>
</evidence>
<dbReference type="PANTHER" id="PTHR42756:SF1">
    <property type="entry name" value="TRANSCRIPTIONAL REPRESSOR OF EMRAB OPERON"/>
    <property type="match status" value="1"/>
</dbReference>
<dbReference type="InterPro" id="IPR036390">
    <property type="entry name" value="WH_DNA-bd_sf"/>
</dbReference>
<reference evidence="5 6" key="1">
    <citation type="submission" date="2018-02" db="EMBL/GenBank/DDBJ databases">
        <title>Solimicrobium silvestre gen. nov., sp. nov., isolated from alpine forest soil.</title>
        <authorList>
            <person name="Margesin R."/>
            <person name="Albuquerque L."/>
            <person name="Zhang D.-C."/>
            <person name="Froufe H.J.C."/>
            <person name="Severino R."/>
            <person name="Roxo I."/>
            <person name="Egas C."/>
            <person name="Da Costa M.S."/>
        </authorList>
    </citation>
    <scope>NUCLEOTIDE SEQUENCE [LARGE SCALE GENOMIC DNA]</scope>
    <source>
        <strain evidence="5 6">S20-91</strain>
    </source>
</reference>
<dbReference type="PRINTS" id="PR00598">
    <property type="entry name" value="HTHMARR"/>
</dbReference>
<name>A0A2S9GUA4_9BURK</name>
<dbReference type="SUPFAM" id="SSF46785">
    <property type="entry name" value="Winged helix' DNA-binding domain"/>
    <property type="match status" value="1"/>
</dbReference>
<dbReference type="Gene3D" id="1.10.10.10">
    <property type="entry name" value="Winged helix-like DNA-binding domain superfamily/Winged helix DNA-binding domain"/>
    <property type="match status" value="1"/>
</dbReference>
<dbReference type="GO" id="GO:0003677">
    <property type="term" value="F:DNA binding"/>
    <property type="evidence" value="ECO:0007669"/>
    <property type="project" value="UniProtKB-KW"/>
</dbReference>
<dbReference type="InterPro" id="IPR036388">
    <property type="entry name" value="WH-like_DNA-bd_sf"/>
</dbReference>
<evidence type="ECO:0000256" key="2">
    <source>
        <dbReference type="ARBA" id="ARBA00023125"/>
    </source>
</evidence>
<feature type="domain" description="HTH marR-type" evidence="4">
    <location>
        <begin position="29"/>
        <end position="161"/>
    </location>
</feature>
<comment type="caution">
    <text evidence="5">The sequence shown here is derived from an EMBL/GenBank/DDBJ whole genome shotgun (WGS) entry which is preliminary data.</text>
</comment>
<keyword evidence="6" id="KW-1185">Reference proteome</keyword>
<dbReference type="AlphaFoldDB" id="A0A2S9GUA4"/>
<evidence type="ECO:0000256" key="1">
    <source>
        <dbReference type="ARBA" id="ARBA00023015"/>
    </source>
</evidence>
<evidence type="ECO:0000313" key="5">
    <source>
        <dbReference type="EMBL" id="PRC91284.1"/>
    </source>
</evidence>
<dbReference type="GO" id="GO:0003700">
    <property type="term" value="F:DNA-binding transcription factor activity"/>
    <property type="evidence" value="ECO:0007669"/>
    <property type="project" value="InterPro"/>
</dbReference>